<gene>
    <name evidence="2" type="ORF">QTG54_004935</name>
</gene>
<accession>A0AAD9DEM7</accession>
<name>A0AAD9DEM7_9STRA</name>
<dbReference type="Gene3D" id="3.80.10.10">
    <property type="entry name" value="Ribonuclease Inhibitor"/>
    <property type="match status" value="1"/>
</dbReference>
<sequence length="405" mass="46162">MLDVSNNELSQLPGLSSLCNLKKLCLRRNWFNALPTDIGKLSELRVIDASRNFLKPNEDSLHFQELNKLEHLEVLDVSLNQKCRTAEHRELIQKNIAPPTGRNDFCRKNNTIGESAAVRNPALLRSQLEPWGTVNLRRRLVRDFGQEPTHPKLVDRAGVMNQLLQCYKDEGLLHCADDDVDLNNGVGQRQTVVVDGVPVRKELLDEILTELQDWRGNNKRGGSSNNRERPSIKAESYMILCAPPPATSPDSKEVSRRERRRNKKMEGNRKLWDLALQAMKEIDPEFAARCSEIAVTYRFIGSPHIDRQNSSHFYGLSLGNFAEGTGCVAVEMSPRVVAEVNTKNRLGKVDGRYPHWVSNYNIEDEERFSLIYYDTLSSYQTPGPAIFSIPHDKEGNKEDMKRKRK</sequence>
<comment type="caution">
    <text evidence="2">The sequence shown here is derived from an EMBL/GenBank/DDBJ whole genome shotgun (WGS) entry which is preliminary data.</text>
</comment>
<dbReference type="InterPro" id="IPR032675">
    <property type="entry name" value="LRR_dom_sf"/>
</dbReference>
<dbReference type="Proteomes" id="UP001224775">
    <property type="component" value="Unassembled WGS sequence"/>
</dbReference>
<protein>
    <submittedName>
        <fullName evidence="2">Uncharacterized protein</fullName>
    </submittedName>
</protein>
<dbReference type="SUPFAM" id="SSF52075">
    <property type="entry name" value="Outer arm dynein light chain 1"/>
    <property type="match status" value="1"/>
</dbReference>
<evidence type="ECO:0000313" key="3">
    <source>
        <dbReference type="Proteomes" id="UP001224775"/>
    </source>
</evidence>
<keyword evidence="3" id="KW-1185">Reference proteome</keyword>
<feature type="region of interest" description="Disordered" evidence="1">
    <location>
        <begin position="243"/>
        <end position="263"/>
    </location>
</feature>
<evidence type="ECO:0000313" key="2">
    <source>
        <dbReference type="EMBL" id="KAK1744402.1"/>
    </source>
</evidence>
<dbReference type="EMBL" id="JATAAI010000007">
    <property type="protein sequence ID" value="KAK1744402.1"/>
    <property type="molecule type" value="Genomic_DNA"/>
</dbReference>
<dbReference type="PROSITE" id="PS51450">
    <property type="entry name" value="LRR"/>
    <property type="match status" value="1"/>
</dbReference>
<organism evidence="2 3">
    <name type="scientific">Skeletonema marinoi</name>
    <dbReference type="NCBI Taxonomy" id="267567"/>
    <lineage>
        <taxon>Eukaryota</taxon>
        <taxon>Sar</taxon>
        <taxon>Stramenopiles</taxon>
        <taxon>Ochrophyta</taxon>
        <taxon>Bacillariophyta</taxon>
        <taxon>Coscinodiscophyceae</taxon>
        <taxon>Thalassiosirophycidae</taxon>
        <taxon>Thalassiosirales</taxon>
        <taxon>Skeletonemataceae</taxon>
        <taxon>Skeletonema</taxon>
        <taxon>Skeletonema marinoi-dohrnii complex</taxon>
    </lineage>
</organism>
<proteinExistence type="predicted"/>
<reference evidence="2" key="1">
    <citation type="submission" date="2023-06" db="EMBL/GenBank/DDBJ databases">
        <title>Survivors Of The Sea: Transcriptome response of Skeletonema marinoi to long-term dormancy.</title>
        <authorList>
            <person name="Pinder M.I.M."/>
            <person name="Kourtchenko O."/>
            <person name="Robertson E.K."/>
            <person name="Larsson T."/>
            <person name="Maumus F."/>
            <person name="Osuna-Cruz C.M."/>
            <person name="Vancaester E."/>
            <person name="Stenow R."/>
            <person name="Vandepoele K."/>
            <person name="Ploug H."/>
            <person name="Bruchert V."/>
            <person name="Godhe A."/>
            <person name="Topel M."/>
        </authorList>
    </citation>
    <scope>NUCLEOTIDE SEQUENCE</scope>
    <source>
        <strain evidence="2">R05AC</strain>
    </source>
</reference>
<dbReference type="InterPro" id="IPR001611">
    <property type="entry name" value="Leu-rich_rpt"/>
</dbReference>
<dbReference type="AlphaFoldDB" id="A0AAD9DEM7"/>
<evidence type="ECO:0000256" key="1">
    <source>
        <dbReference type="SAM" id="MobiDB-lite"/>
    </source>
</evidence>